<feature type="domain" description="SAM-dependent MTase RsmB/NOP-type" evidence="6">
    <location>
        <begin position="161"/>
        <end position="444"/>
    </location>
</feature>
<evidence type="ECO:0000256" key="2">
    <source>
        <dbReference type="ARBA" id="ARBA00022679"/>
    </source>
</evidence>
<dbReference type="GO" id="GO:0008173">
    <property type="term" value="F:RNA methyltransferase activity"/>
    <property type="evidence" value="ECO:0007669"/>
    <property type="project" value="InterPro"/>
</dbReference>
<dbReference type="Gene3D" id="1.10.940.10">
    <property type="entry name" value="NusB-like"/>
    <property type="match status" value="1"/>
</dbReference>
<dbReference type="GO" id="GO:0003723">
    <property type="term" value="F:RNA binding"/>
    <property type="evidence" value="ECO:0007669"/>
    <property type="project" value="UniProtKB-UniRule"/>
</dbReference>
<dbReference type="Gene3D" id="3.40.50.150">
    <property type="entry name" value="Vaccinia Virus protein VP39"/>
    <property type="match status" value="1"/>
</dbReference>
<evidence type="ECO:0000256" key="1">
    <source>
        <dbReference type="ARBA" id="ARBA00022603"/>
    </source>
</evidence>
<keyword evidence="1 5" id="KW-0489">Methyltransferase</keyword>
<dbReference type="InterPro" id="IPR029063">
    <property type="entry name" value="SAM-dependent_MTases_sf"/>
</dbReference>
<feature type="binding site" evidence="5">
    <location>
        <position position="285"/>
    </location>
    <ligand>
        <name>S-adenosyl-L-methionine</name>
        <dbReference type="ChEBI" id="CHEBI:59789"/>
    </ligand>
</feature>
<gene>
    <name evidence="7" type="ORF">JCM16776_1151</name>
</gene>
<keyword evidence="3 5" id="KW-0949">S-adenosyl-L-methionine</keyword>
<dbReference type="EMBL" id="AP019827">
    <property type="protein sequence ID" value="BBM40931.1"/>
    <property type="molecule type" value="Genomic_DNA"/>
</dbReference>
<dbReference type="AlphaFoldDB" id="A0A510JR69"/>
<dbReference type="Pfam" id="PF01029">
    <property type="entry name" value="NusB"/>
    <property type="match status" value="1"/>
</dbReference>
<evidence type="ECO:0000256" key="3">
    <source>
        <dbReference type="ARBA" id="ARBA00022691"/>
    </source>
</evidence>
<protein>
    <submittedName>
        <fullName evidence="7">Fmu (Sun) domain-containing protein</fullName>
    </submittedName>
</protein>
<dbReference type="SUPFAM" id="SSF48013">
    <property type="entry name" value="NusB-like"/>
    <property type="match status" value="1"/>
</dbReference>
<proteinExistence type="inferred from homology"/>
<dbReference type="Gene3D" id="3.30.70.1170">
    <property type="entry name" value="Sun protein, domain 3"/>
    <property type="match status" value="1"/>
</dbReference>
<dbReference type="PANTHER" id="PTHR22807:SF53">
    <property type="entry name" value="RIBOSOMAL RNA SMALL SUBUNIT METHYLTRANSFERASE B-RELATED"/>
    <property type="match status" value="1"/>
</dbReference>
<feature type="binding site" evidence="5">
    <location>
        <position position="329"/>
    </location>
    <ligand>
        <name>S-adenosyl-L-methionine</name>
        <dbReference type="ChEBI" id="CHEBI:59789"/>
    </ligand>
</feature>
<reference evidence="7 8" key="1">
    <citation type="submission" date="2019-07" db="EMBL/GenBank/DDBJ databases">
        <title>Complete Genome Sequence of Leptotrichia shahii Strain JCM 16776.</title>
        <authorList>
            <person name="Watanabe S."/>
            <person name="Cui L."/>
        </authorList>
    </citation>
    <scope>NUCLEOTIDE SEQUENCE [LARGE SCALE GENOMIC DNA]</scope>
    <source>
        <strain evidence="7 8">JCM16776</strain>
    </source>
</reference>
<accession>A0A510JR69</accession>
<dbReference type="InterPro" id="IPR049560">
    <property type="entry name" value="MeTrfase_RsmB-F_NOP2_cat"/>
</dbReference>
<dbReference type="SUPFAM" id="SSF53335">
    <property type="entry name" value="S-adenosyl-L-methionine-dependent methyltransferases"/>
    <property type="match status" value="1"/>
</dbReference>
<comment type="caution">
    <text evidence="5">Lacks conserved residue(s) required for the propagation of feature annotation.</text>
</comment>
<dbReference type="PRINTS" id="PR02008">
    <property type="entry name" value="RCMTFAMILY"/>
</dbReference>
<organism evidence="7 8">
    <name type="scientific">Leptotrichia shahii</name>
    <dbReference type="NCBI Taxonomy" id="157691"/>
    <lineage>
        <taxon>Bacteria</taxon>
        <taxon>Fusobacteriati</taxon>
        <taxon>Fusobacteriota</taxon>
        <taxon>Fusobacteriia</taxon>
        <taxon>Fusobacteriales</taxon>
        <taxon>Leptotrichiaceae</taxon>
        <taxon>Leptotrichia</taxon>
    </lineage>
</organism>
<evidence type="ECO:0000256" key="4">
    <source>
        <dbReference type="ARBA" id="ARBA00022884"/>
    </source>
</evidence>
<dbReference type="GO" id="GO:0001510">
    <property type="term" value="P:RNA methylation"/>
    <property type="evidence" value="ECO:0007669"/>
    <property type="project" value="InterPro"/>
</dbReference>
<dbReference type="InterPro" id="IPR001678">
    <property type="entry name" value="MeTrfase_RsmB-F_NOP2_dom"/>
</dbReference>
<dbReference type="PANTHER" id="PTHR22807">
    <property type="entry name" value="NOP2 YEAST -RELATED NOL1/NOP2/FMU SUN DOMAIN-CONTAINING"/>
    <property type="match status" value="1"/>
</dbReference>
<name>A0A510JR69_9FUSO</name>
<dbReference type="GO" id="GO:0006355">
    <property type="term" value="P:regulation of DNA-templated transcription"/>
    <property type="evidence" value="ECO:0007669"/>
    <property type="project" value="InterPro"/>
</dbReference>
<keyword evidence="2 5" id="KW-0808">Transferase</keyword>
<dbReference type="Pfam" id="PF01189">
    <property type="entry name" value="Methyltr_RsmB-F"/>
    <property type="match status" value="1"/>
</dbReference>
<dbReference type="InterPro" id="IPR023267">
    <property type="entry name" value="RCMT"/>
</dbReference>
<dbReference type="PROSITE" id="PS51686">
    <property type="entry name" value="SAM_MT_RSMB_NOP"/>
    <property type="match status" value="1"/>
</dbReference>
<evidence type="ECO:0000256" key="5">
    <source>
        <dbReference type="PROSITE-ProRule" id="PRU01023"/>
    </source>
</evidence>
<feature type="active site" description="Nucleophile" evidence="5">
    <location>
        <position position="382"/>
    </location>
</feature>
<evidence type="ECO:0000313" key="7">
    <source>
        <dbReference type="EMBL" id="BBM40931.1"/>
    </source>
</evidence>
<evidence type="ECO:0000259" key="6">
    <source>
        <dbReference type="PROSITE" id="PS51686"/>
    </source>
</evidence>
<dbReference type="InterPro" id="IPR006027">
    <property type="entry name" value="NusB_RsmB_TIM44"/>
</dbReference>
<comment type="similarity">
    <text evidence="5">Belongs to the class I-like SAM-binding methyltransferase superfamily. RsmB/NOP family.</text>
</comment>
<sequence length="444" mass="51513">MVKNKITEKKMIRSNNIKLDIINIIDDILHEKKYSNIQLNYYFSKKNYAQKEKTFITNVINTTIKNLIYIDYLIEKGTRSVKKRKIKQLLRISVAQLFFMESDDAGVIFEAGEVAKIINEHQVGFVNASLQAILKNKKKFDSEIPMDKRESIALSYPQWFVNKIKIDFPDNYLEIMESYKKRSYLSVRFDKSKITKEKFEKLLKEINTKFLFSIDEVYYLSNANIFDTEIYKNGGIVIQDASSYLAVKNLNVKDGDVVLDACAAPGGKSLGILQLFNPEKLISTDIHEHKVKLLNELKDKYGYNNFQIKLNNATQIENLGVKFDKILLDMPCSGLGVLRKKPEKIYELTSNDIKTLKKLQKKIFESAYKCLKNGGEIVYSTCTFSKNENTNNIQYLLEKYEDLEILDLEIPENVEIEKDELGGVYISYKNKYMDGFYIAKLRKN</sequence>
<evidence type="ECO:0000313" key="8">
    <source>
        <dbReference type="Proteomes" id="UP000322617"/>
    </source>
</evidence>
<dbReference type="STRING" id="1122172.GCA_000373045_00258"/>
<feature type="binding site" evidence="5">
    <location>
        <begin position="262"/>
        <end position="268"/>
    </location>
    <ligand>
        <name>S-adenosyl-L-methionine</name>
        <dbReference type="ChEBI" id="CHEBI:59789"/>
    </ligand>
</feature>
<dbReference type="NCBIfam" id="NF011494">
    <property type="entry name" value="PRK14902.1"/>
    <property type="match status" value="1"/>
</dbReference>
<dbReference type="KEGG" id="lsz:JCM16776_1151"/>
<dbReference type="InterPro" id="IPR035926">
    <property type="entry name" value="NusB-like_sf"/>
</dbReference>
<dbReference type="RefSeq" id="WP_018449875.1">
    <property type="nucleotide sequence ID" value="NZ_AP019827.1"/>
</dbReference>
<keyword evidence="8" id="KW-1185">Reference proteome</keyword>
<dbReference type="Proteomes" id="UP000322617">
    <property type="component" value="Chromosome"/>
</dbReference>
<keyword evidence="4 5" id="KW-0694">RNA-binding</keyword>